<organism evidence="1 2">
    <name type="scientific">Cinchona calisaya</name>
    <dbReference type="NCBI Taxonomy" id="153742"/>
    <lineage>
        <taxon>Eukaryota</taxon>
        <taxon>Viridiplantae</taxon>
        <taxon>Streptophyta</taxon>
        <taxon>Embryophyta</taxon>
        <taxon>Tracheophyta</taxon>
        <taxon>Spermatophyta</taxon>
        <taxon>Magnoliopsida</taxon>
        <taxon>eudicotyledons</taxon>
        <taxon>Gunneridae</taxon>
        <taxon>Pentapetalae</taxon>
        <taxon>asterids</taxon>
        <taxon>lamiids</taxon>
        <taxon>Gentianales</taxon>
        <taxon>Rubiaceae</taxon>
        <taxon>Cinchonoideae</taxon>
        <taxon>Cinchoneae</taxon>
        <taxon>Cinchona</taxon>
    </lineage>
</organism>
<evidence type="ECO:0000313" key="1">
    <source>
        <dbReference type="EMBL" id="KAL3519097.1"/>
    </source>
</evidence>
<sequence length="90" mass="9132">MSIGTESGVGGALRTSEDGITQAELLPGTWDCLEGGGIVDLGSVASSLDNVLEMDTVMVVKLTSGAVLIEEAPGIPLPKKTSSTEASDRV</sequence>
<dbReference type="AlphaFoldDB" id="A0ABD2ZKZ2"/>
<gene>
    <name evidence="1" type="ORF">ACH5RR_021686</name>
</gene>
<dbReference type="Proteomes" id="UP001630127">
    <property type="component" value="Unassembled WGS sequence"/>
</dbReference>
<protein>
    <submittedName>
        <fullName evidence="1">Uncharacterized protein</fullName>
    </submittedName>
</protein>
<reference evidence="1 2" key="1">
    <citation type="submission" date="2024-11" db="EMBL/GenBank/DDBJ databases">
        <title>A near-complete genome assembly of Cinchona calisaya.</title>
        <authorList>
            <person name="Lian D.C."/>
            <person name="Zhao X.W."/>
            <person name="Wei L."/>
        </authorList>
    </citation>
    <scope>NUCLEOTIDE SEQUENCE [LARGE SCALE GENOMIC DNA]</scope>
    <source>
        <tissue evidence="1">Nenye</tissue>
    </source>
</reference>
<name>A0ABD2ZKZ2_9GENT</name>
<proteinExistence type="predicted"/>
<evidence type="ECO:0000313" key="2">
    <source>
        <dbReference type="Proteomes" id="UP001630127"/>
    </source>
</evidence>
<accession>A0ABD2ZKZ2</accession>
<comment type="caution">
    <text evidence="1">The sequence shown here is derived from an EMBL/GenBank/DDBJ whole genome shotgun (WGS) entry which is preliminary data.</text>
</comment>
<keyword evidence="2" id="KW-1185">Reference proteome</keyword>
<dbReference type="EMBL" id="JBJUIK010000009">
    <property type="protein sequence ID" value="KAL3519097.1"/>
    <property type="molecule type" value="Genomic_DNA"/>
</dbReference>